<keyword evidence="2 3" id="KW-0808">Transferase</keyword>
<dbReference type="Proteomes" id="UP000253490">
    <property type="component" value="Unassembled WGS sequence"/>
</dbReference>
<evidence type="ECO:0000256" key="2">
    <source>
        <dbReference type="ARBA" id="ARBA00022679"/>
    </source>
</evidence>
<evidence type="ECO:0000313" key="4">
    <source>
        <dbReference type="Proteomes" id="UP000253490"/>
    </source>
</evidence>
<dbReference type="NCBIfam" id="TIGR00095">
    <property type="entry name" value="16S rRNA (guanine(966)-N(2))-methyltransferase RsmD"/>
    <property type="match status" value="1"/>
</dbReference>
<dbReference type="InterPro" id="IPR029063">
    <property type="entry name" value="SAM-dependent_MTases_sf"/>
</dbReference>
<dbReference type="GO" id="GO:0008168">
    <property type="term" value="F:methyltransferase activity"/>
    <property type="evidence" value="ECO:0007669"/>
    <property type="project" value="UniProtKB-KW"/>
</dbReference>
<dbReference type="InterPro" id="IPR002052">
    <property type="entry name" value="DNA_methylase_N6_adenine_CS"/>
</dbReference>
<dbReference type="PANTHER" id="PTHR43542">
    <property type="entry name" value="METHYLTRANSFERASE"/>
    <property type="match status" value="1"/>
</dbReference>
<dbReference type="Pfam" id="PF03602">
    <property type="entry name" value="Cons_hypoth95"/>
    <property type="match status" value="1"/>
</dbReference>
<dbReference type="EMBL" id="QNRX01000003">
    <property type="protein sequence ID" value="RBP68287.1"/>
    <property type="molecule type" value="Genomic_DNA"/>
</dbReference>
<name>A0A366IBY3_9FIRM</name>
<dbReference type="AlphaFoldDB" id="A0A366IBY3"/>
<evidence type="ECO:0000256" key="1">
    <source>
        <dbReference type="ARBA" id="ARBA00022603"/>
    </source>
</evidence>
<sequence>MRVITGTAKGKKLLTPKDERVRPTTDRIKETLFNIINPYIRDAVIIDCFAGTGGVGIEALSRGARQAYFIDNHRESIKLIRKNLEIARLEEKGVVLPVEASSALTSLANKNVKADIIFMDPPYHLNIISRLVEIISQNNLLAEDGIIIAEHDNRIELKDQIERFAKVDQRVYGTTIMSYYKEQT</sequence>
<keyword evidence="4" id="KW-1185">Reference proteome</keyword>
<organism evidence="3 4">
    <name type="scientific">Alkalibaculum bacchi</name>
    <dbReference type="NCBI Taxonomy" id="645887"/>
    <lineage>
        <taxon>Bacteria</taxon>
        <taxon>Bacillati</taxon>
        <taxon>Bacillota</taxon>
        <taxon>Clostridia</taxon>
        <taxon>Eubacteriales</taxon>
        <taxon>Eubacteriaceae</taxon>
        <taxon>Alkalibaculum</taxon>
    </lineage>
</organism>
<dbReference type="Gene3D" id="3.40.50.150">
    <property type="entry name" value="Vaccinia Virus protein VP39"/>
    <property type="match status" value="1"/>
</dbReference>
<dbReference type="OrthoDB" id="9803017at2"/>
<dbReference type="SUPFAM" id="SSF53335">
    <property type="entry name" value="S-adenosyl-L-methionine-dependent methyltransferases"/>
    <property type="match status" value="1"/>
</dbReference>
<dbReference type="InterPro" id="IPR004398">
    <property type="entry name" value="RNA_MeTrfase_RsmD"/>
</dbReference>
<dbReference type="PIRSF" id="PIRSF004553">
    <property type="entry name" value="CHP00095"/>
    <property type="match status" value="1"/>
</dbReference>
<dbReference type="GO" id="GO:0003676">
    <property type="term" value="F:nucleic acid binding"/>
    <property type="evidence" value="ECO:0007669"/>
    <property type="project" value="InterPro"/>
</dbReference>
<protein>
    <submittedName>
        <fullName evidence="3">16S rRNA (Guanine(966)-N(2))-methyltransferase RsmD</fullName>
    </submittedName>
</protein>
<reference evidence="3 4" key="1">
    <citation type="submission" date="2018-06" db="EMBL/GenBank/DDBJ databases">
        <title>Genomic Encyclopedia of Type Strains, Phase IV (KMG-IV): sequencing the most valuable type-strain genomes for metagenomic binning, comparative biology and taxonomic classification.</title>
        <authorList>
            <person name="Goeker M."/>
        </authorList>
    </citation>
    <scope>NUCLEOTIDE SEQUENCE [LARGE SCALE GENOMIC DNA]</scope>
    <source>
        <strain evidence="3 4">DSM 22112</strain>
    </source>
</reference>
<accession>A0A366IBY3</accession>
<dbReference type="RefSeq" id="WP_113919722.1">
    <property type="nucleotide sequence ID" value="NZ_QNRX01000003.1"/>
</dbReference>
<dbReference type="PROSITE" id="PS00092">
    <property type="entry name" value="N6_MTASE"/>
    <property type="match status" value="1"/>
</dbReference>
<proteinExistence type="predicted"/>
<dbReference type="GO" id="GO:0031167">
    <property type="term" value="P:rRNA methylation"/>
    <property type="evidence" value="ECO:0007669"/>
    <property type="project" value="InterPro"/>
</dbReference>
<dbReference type="CDD" id="cd02440">
    <property type="entry name" value="AdoMet_MTases"/>
    <property type="match status" value="1"/>
</dbReference>
<evidence type="ECO:0000313" key="3">
    <source>
        <dbReference type="EMBL" id="RBP68287.1"/>
    </source>
</evidence>
<gene>
    <name evidence="3" type="ORF">DES36_10348</name>
</gene>
<comment type="caution">
    <text evidence="3">The sequence shown here is derived from an EMBL/GenBank/DDBJ whole genome shotgun (WGS) entry which is preliminary data.</text>
</comment>
<keyword evidence="1 3" id="KW-0489">Methyltransferase</keyword>
<dbReference type="PANTHER" id="PTHR43542:SF1">
    <property type="entry name" value="METHYLTRANSFERASE"/>
    <property type="match status" value="1"/>
</dbReference>